<dbReference type="EMBL" id="UZAM01009791">
    <property type="protein sequence ID" value="VDP10128.1"/>
    <property type="molecule type" value="Genomic_DNA"/>
</dbReference>
<dbReference type="InterPro" id="IPR013882">
    <property type="entry name" value="Ctp1_C"/>
</dbReference>
<evidence type="ECO:0000256" key="2">
    <source>
        <dbReference type="ARBA" id="ARBA00022763"/>
    </source>
</evidence>
<evidence type="ECO:0000313" key="7">
    <source>
        <dbReference type="WBParaSite" id="SBAD_0000672601-mRNA-1"/>
    </source>
</evidence>
<evidence type="ECO:0000256" key="3">
    <source>
        <dbReference type="ARBA" id="ARBA00023242"/>
    </source>
</evidence>
<accession>A0A183IS80</accession>
<keyword evidence="3" id="KW-0539">Nucleus</keyword>
<feature type="domain" description="DNA endonuclease activator Ctp1 C-terminal" evidence="4">
    <location>
        <begin position="40"/>
        <end position="76"/>
    </location>
</feature>
<dbReference type="Proteomes" id="UP000270296">
    <property type="component" value="Unassembled WGS sequence"/>
</dbReference>
<name>A0A183IS80_9BILA</name>
<comment type="subcellular location">
    <subcellularLocation>
        <location evidence="1">Nucleus</location>
    </subcellularLocation>
</comment>
<evidence type="ECO:0000313" key="5">
    <source>
        <dbReference type="EMBL" id="VDP10128.1"/>
    </source>
</evidence>
<dbReference type="Pfam" id="PF08573">
    <property type="entry name" value="SAE2"/>
    <property type="match status" value="1"/>
</dbReference>
<reference evidence="7" key="1">
    <citation type="submission" date="2016-06" db="UniProtKB">
        <authorList>
            <consortium name="WormBaseParasite"/>
        </authorList>
    </citation>
    <scope>IDENTIFICATION</scope>
</reference>
<evidence type="ECO:0000313" key="6">
    <source>
        <dbReference type="Proteomes" id="UP000270296"/>
    </source>
</evidence>
<dbReference type="GO" id="GO:0005634">
    <property type="term" value="C:nucleus"/>
    <property type="evidence" value="ECO:0007669"/>
    <property type="project" value="UniProtKB-SubCell"/>
</dbReference>
<keyword evidence="6" id="KW-1185">Reference proteome</keyword>
<proteinExistence type="predicted"/>
<dbReference type="OrthoDB" id="5801062at2759"/>
<gene>
    <name evidence="5" type="ORF">SBAD_LOCUS6477</name>
</gene>
<evidence type="ECO:0000256" key="1">
    <source>
        <dbReference type="ARBA" id="ARBA00004123"/>
    </source>
</evidence>
<dbReference type="WBParaSite" id="SBAD_0000672601-mRNA-1">
    <property type="protein sequence ID" value="SBAD_0000672601-mRNA-1"/>
    <property type="gene ID" value="SBAD_0000672601"/>
</dbReference>
<organism evidence="7">
    <name type="scientific">Soboliphyme baturini</name>
    <dbReference type="NCBI Taxonomy" id="241478"/>
    <lineage>
        <taxon>Eukaryota</taxon>
        <taxon>Metazoa</taxon>
        <taxon>Ecdysozoa</taxon>
        <taxon>Nematoda</taxon>
        <taxon>Enoplea</taxon>
        <taxon>Dorylaimia</taxon>
        <taxon>Dioctophymatida</taxon>
        <taxon>Dioctophymatoidea</taxon>
        <taxon>Soboliphymatidae</taxon>
        <taxon>Soboliphyme</taxon>
    </lineage>
</organism>
<evidence type="ECO:0000259" key="4">
    <source>
        <dbReference type="Pfam" id="PF08573"/>
    </source>
</evidence>
<dbReference type="AlphaFoldDB" id="A0A183IS80"/>
<reference evidence="5 6" key="2">
    <citation type="submission" date="2018-11" db="EMBL/GenBank/DDBJ databases">
        <authorList>
            <consortium name="Pathogen Informatics"/>
        </authorList>
    </citation>
    <scope>NUCLEOTIDE SEQUENCE [LARGE SCALE GENOMIC DNA]</scope>
</reference>
<dbReference type="GO" id="GO:0006281">
    <property type="term" value="P:DNA repair"/>
    <property type="evidence" value="ECO:0007669"/>
    <property type="project" value="InterPro"/>
</dbReference>
<keyword evidence="2" id="KW-0227">DNA damage</keyword>
<sequence length="87" mass="10296">MLIKEAKNYGQQQKKLKQLKVDFFLKNFIDEYFDALPLASSQKNDRINMVSRHRAVYVRDKSPPNFWDVGFPSTPELYSRGMILVKR</sequence>
<protein>
    <submittedName>
        <fullName evidence="7">SAE2 domain-containing protein</fullName>
    </submittedName>
</protein>